<sequence>MQIISVNSVFTCKTPNSGWLNLAQVRQLHFVPAAEAVTEIGKSKDFVVVTWHNGDKQIFSDEDATAIHQVWVEATALIQQRCNCNHRFKNRRQL</sequence>
<dbReference type="EMBL" id="JAECZC010000050">
    <property type="protein sequence ID" value="MBH8564717.1"/>
    <property type="molecule type" value="Genomic_DNA"/>
</dbReference>
<evidence type="ECO:0000313" key="1">
    <source>
        <dbReference type="EMBL" id="MBH8564717.1"/>
    </source>
</evidence>
<reference evidence="2 3" key="1">
    <citation type="journal article" date="2021" name="Int. J. Syst. Evol. Microbiol.">
        <title>Amazonocrinis nigriterrae gen. nov., sp. nov., Atlanticothrix silvestris gen. nov., sp. nov. and Dendronalium phyllosphericum gen. nov., sp. nov., nostocacean cyanobacteria from Brazilian environments.</title>
        <authorList>
            <person name="Alvarenga D.O."/>
            <person name="Andreote A.P.D."/>
            <person name="Branco L.H.Z."/>
            <person name="Delbaje E."/>
            <person name="Cruz R.B."/>
            <person name="Varani A.M."/>
            <person name="Fiore M.F."/>
        </authorList>
    </citation>
    <scope>NUCLEOTIDE SEQUENCE [LARGE SCALE GENOMIC DNA]</scope>
    <source>
        <strain evidence="2 3">CENA67</strain>
    </source>
</reference>
<evidence type="ECO:0000313" key="2">
    <source>
        <dbReference type="EMBL" id="MBH8564998.1"/>
    </source>
</evidence>
<dbReference type="Proteomes" id="UP000632766">
    <property type="component" value="Unassembled WGS sequence"/>
</dbReference>
<dbReference type="AlphaFoldDB" id="A0A8J7LA08"/>
<organism evidence="2 3">
    <name type="scientific">Amazonocrinis nigriterrae CENA67</name>
    <dbReference type="NCBI Taxonomy" id="2794033"/>
    <lineage>
        <taxon>Bacteria</taxon>
        <taxon>Bacillati</taxon>
        <taxon>Cyanobacteriota</taxon>
        <taxon>Cyanophyceae</taxon>
        <taxon>Nostocales</taxon>
        <taxon>Nostocaceae</taxon>
        <taxon>Amazonocrinis</taxon>
        <taxon>Amazonocrinis nigriterrae</taxon>
    </lineage>
</organism>
<proteinExistence type="predicted"/>
<evidence type="ECO:0000313" key="3">
    <source>
        <dbReference type="Proteomes" id="UP000632766"/>
    </source>
</evidence>
<protein>
    <submittedName>
        <fullName evidence="2">Uncharacterized protein</fullName>
    </submittedName>
</protein>
<dbReference type="RefSeq" id="WP_198126545.1">
    <property type="nucleotide sequence ID" value="NZ_JAECZC010000050.1"/>
</dbReference>
<keyword evidence="3" id="KW-1185">Reference proteome</keyword>
<accession>A0A8J7LA08</accession>
<gene>
    <name evidence="1" type="ORF">I8748_21450</name>
    <name evidence="2" type="ORF">I8748_22910</name>
</gene>
<comment type="caution">
    <text evidence="2">The sequence shown here is derived from an EMBL/GenBank/DDBJ whole genome shotgun (WGS) entry which is preliminary data.</text>
</comment>
<dbReference type="EMBL" id="JAECZC010000055">
    <property type="protein sequence ID" value="MBH8564998.1"/>
    <property type="molecule type" value="Genomic_DNA"/>
</dbReference>
<name>A0A8J7LA08_9NOST</name>